<accession>A0A0N1F313</accession>
<gene>
    <name evidence="1" type="ORF">AE618_18815</name>
</gene>
<sequence length="188" mass="20719">MSTTETNPTAALTTAVREMHALNADLAQHREAAAKRDAELTKAIADRRRVLELSADGIDMAMVEIAKGIVFVRGTYAKAGQDRASALHDAIKQMATGTPIREHYGDLWRVAFGTKSYDAWHGQRCDCEYGYGPRHGSIIFQVGLTYAVRKDRKHADLTPAEIEAAVYYLTNLERIQTAEQRAATPVSA</sequence>
<reference evidence="1 2" key="1">
    <citation type="submission" date="2015-07" db="EMBL/GenBank/DDBJ databases">
        <title>Whole genome sequencing of Bosea vaviloviae isolated from cave pool.</title>
        <authorList>
            <person name="Tan N.E.H."/>
            <person name="Lee Y.P."/>
            <person name="Gan H.M."/>
            <person name="Barton H."/>
            <person name="Savka M.A."/>
        </authorList>
    </citation>
    <scope>NUCLEOTIDE SEQUENCE [LARGE SCALE GENOMIC DNA]</scope>
    <source>
        <strain evidence="1 2">SD260</strain>
    </source>
</reference>
<evidence type="ECO:0000313" key="2">
    <source>
        <dbReference type="Proteomes" id="UP000037822"/>
    </source>
</evidence>
<dbReference type="RefSeq" id="WP_054210610.1">
    <property type="nucleotide sequence ID" value="NZ_LGSZ01000050.1"/>
</dbReference>
<dbReference type="Proteomes" id="UP000037822">
    <property type="component" value="Unassembled WGS sequence"/>
</dbReference>
<dbReference type="OrthoDB" id="7672577at2"/>
<keyword evidence="2" id="KW-1185">Reference proteome</keyword>
<comment type="caution">
    <text evidence="1">The sequence shown here is derived from an EMBL/GenBank/DDBJ whole genome shotgun (WGS) entry which is preliminary data.</text>
</comment>
<evidence type="ECO:0000313" key="1">
    <source>
        <dbReference type="EMBL" id="KPH79350.1"/>
    </source>
</evidence>
<dbReference type="AlphaFoldDB" id="A0A0N1F313"/>
<organism evidence="1 2">
    <name type="scientific">Bosea vaviloviae</name>
    <dbReference type="NCBI Taxonomy" id="1526658"/>
    <lineage>
        <taxon>Bacteria</taxon>
        <taxon>Pseudomonadati</taxon>
        <taxon>Pseudomonadota</taxon>
        <taxon>Alphaproteobacteria</taxon>
        <taxon>Hyphomicrobiales</taxon>
        <taxon>Boseaceae</taxon>
        <taxon>Bosea</taxon>
    </lineage>
</organism>
<dbReference type="EMBL" id="LGSZ01000050">
    <property type="protein sequence ID" value="KPH79350.1"/>
    <property type="molecule type" value="Genomic_DNA"/>
</dbReference>
<dbReference type="PATRIC" id="fig|1526658.3.peg.1383"/>
<protein>
    <submittedName>
        <fullName evidence="1">Uncharacterized protein</fullName>
    </submittedName>
</protein>
<proteinExistence type="predicted"/>
<name>A0A0N1F313_9HYPH</name>